<comment type="caution">
    <text evidence="1">The sequence shown here is derived from an EMBL/GenBank/DDBJ whole genome shotgun (WGS) entry which is preliminary data.</text>
</comment>
<dbReference type="InterPro" id="IPR011050">
    <property type="entry name" value="Pectin_lyase_fold/virulence"/>
</dbReference>
<gene>
    <name evidence="1" type="ORF">PAECIP111893_02376</name>
</gene>
<evidence type="ECO:0000313" key="2">
    <source>
        <dbReference type="Proteomes" id="UP000838686"/>
    </source>
</evidence>
<dbReference type="RefSeq" id="WP_236342314.1">
    <property type="nucleotide sequence ID" value="NZ_CAKMMF010000011.1"/>
</dbReference>
<accession>A0ABN8GCM8</accession>
<dbReference type="InterPro" id="IPR012334">
    <property type="entry name" value="Pectin_lyas_fold"/>
</dbReference>
<dbReference type="Proteomes" id="UP000838686">
    <property type="component" value="Unassembled WGS sequence"/>
</dbReference>
<evidence type="ECO:0008006" key="3">
    <source>
        <dbReference type="Google" id="ProtNLM"/>
    </source>
</evidence>
<organism evidence="1 2">
    <name type="scientific">Paenibacillus plantiphilus</name>
    <dbReference type="NCBI Taxonomy" id="2905650"/>
    <lineage>
        <taxon>Bacteria</taxon>
        <taxon>Bacillati</taxon>
        <taxon>Bacillota</taxon>
        <taxon>Bacilli</taxon>
        <taxon>Bacillales</taxon>
        <taxon>Paenibacillaceae</taxon>
        <taxon>Paenibacillus</taxon>
    </lineage>
</organism>
<dbReference type="SUPFAM" id="SSF51126">
    <property type="entry name" value="Pectin lyase-like"/>
    <property type="match status" value="1"/>
</dbReference>
<name>A0ABN8GCM8_9BACL</name>
<keyword evidence="2" id="KW-1185">Reference proteome</keyword>
<evidence type="ECO:0000313" key="1">
    <source>
        <dbReference type="EMBL" id="CAH1205595.1"/>
    </source>
</evidence>
<proteinExistence type="predicted"/>
<dbReference type="EMBL" id="CAKMMF010000011">
    <property type="protein sequence ID" value="CAH1205595.1"/>
    <property type="molecule type" value="Genomic_DNA"/>
</dbReference>
<sequence length="270" mass="28173">MSQLPMDRTRLNAAIANQQPSLILSSQANREAHIEAADTIDLLYLQFQNAILTGSLTLLKTTANITYYVATTGSDTNDGLSVGSPLKNIQTAINKLPQIINHTIIINVAAGTYPETISLNGFMGQGQIIINGATSLAATHNVNDVFVNKVQIPVNITGFNCASTTSDGFTAIGCGIEVAFAYCRSVQTSVGNGFYVFSSRVVISGSQVANRTTGNALLAAELSFVFSADQTTGSGNSTGLQAASGSTIRKSGTQFSGTTAEFAQTGGKIE</sequence>
<protein>
    <recommendedName>
        <fullName evidence="3">DUF1565 domain-containing protein</fullName>
    </recommendedName>
</protein>
<dbReference type="Gene3D" id="2.160.20.10">
    <property type="entry name" value="Single-stranded right-handed beta-helix, Pectin lyase-like"/>
    <property type="match status" value="1"/>
</dbReference>
<reference evidence="1" key="1">
    <citation type="submission" date="2022-01" db="EMBL/GenBank/DDBJ databases">
        <authorList>
            <person name="Criscuolo A."/>
        </authorList>
    </citation>
    <scope>NUCLEOTIDE SEQUENCE</scope>
    <source>
        <strain evidence="1">CIP111893</strain>
    </source>
</reference>